<reference evidence="7 8" key="1">
    <citation type="submission" date="2019-07" db="EMBL/GenBank/DDBJ databases">
        <title>Lysobacter weifangensis sp. nov., isolated from bensulfuron-methyl contaminated farmland soil.</title>
        <authorList>
            <person name="Zhao H."/>
        </authorList>
    </citation>
    <scope>NUCLEOTIDE SEQUENCE [LARGE SCALE GENOMIC DNA]</scope>
    <source>
        <strain evidence="7 8">CC-Bw-6</strain>
    </source>
</reference>
<dbReference type="EMBL" id="CP041742">
    <property type="protein sequence ID" value="QDQ74512.1"/>
    <property type="molecule type" value="Genomic_DNA"/>
</dbReference>
<evidence type="ECO:0000256" key="5">
    <source>
        <dbReference type="ARBA" id="ARBA00022944"/>
    </source>
</evidence>
<dbReference type="Gene3D" id="3.40.50.12580">
    <property type="match status" value="1"/>
</dbReference>
<evidence type="ECO:0000256" key="3">
    <source>
        <dbReference type="ARBA" id="ARBA00022475"/>
    </source>
</evidence>
<protein>
    <submittedName>
        <fullName evidence="7">CDP-glycerol--glycerophosphate glycerophosphotransferase</fullName>
    </submittedName>
</protein>
<dbReference type="InterPro" id="IPR043149">
    <property type="entry name" value="TagF_N"/>
</dbReference>
<evidence type="ECO:0000256" key="4">
    <source>
        <dbReference type="ARBA" id="ARBA00022679"/>
    </source>
</evidence>
<comment type="similarity">
    <text evidence="2">Belongs to the CDP-glycerol glycerophosphotransferase family.</text>
</comment>
<name>A0A516V7J1_9GAMM</name>
<dbReference type="SUPFAM" id="SSF53756">
    <property type="entry name" value="UDP-Glycosyltransferase/glycogen phosphorylase"/>
    <property type="match status" value="1"/>
</dbReference>
<evidence type="ECO:0000313" key="7">
    <source>
        <dbReference type="EMBL" id="QDQ74512.1"/>
    </source>
</evidence>
<keyword evidence="4 7" id="KW-0808">Transferase</keyword>
<dbReference type="InterPro" id="IPR007554">
    <property type="entry name" value="Glycerophosphate_synth"/>
</dbReference>
<comment type="subcellular location">
    <subcellularLocation>
        <location evidence="1">Cell membrane</location>
        <topology evidence="1">Peripheral membrane protein</topology>
    </subcellularLocation>
</comment>
<keyword evidence="5" id="KW-0777">Teichoic acid biosynthesis</keyword>
<gene>
    <name evidence="7" type="ORF">FNZ56_11790</name>
</gene>
<keyword evidence="8" id="KW-1185">Reference proteome</keyword>
<keyword evidence="6" id="KW-0472">Membrane</keyword>
<dbReference type="Gene3D" id="3.40.50.11820">
    <property type="match status" value="1"/>
</dbReference>
<dbReference type="InterPro" id="IPR051612">
    <property type="entry name" value="Teichoic_Acid_Biosynth"/>
</dbReference>
<dbReference type="AlphaFoldDB" id="A0A516V7J1"/>
<evidence type="ECO:0000256" key="6">
    <source>
        <dbReference type="ARBA" id="ARBA00023136"/>
    </source>
</evidence>
<dbReference type="GO" id="GO:0019350">
    <property type="term" value="P:teichoic acid biosynthetic process"/>
    <property type="evidence" value="ECO:0007669"/>
    <property type="project" value="UniProtKB-KW"/>
</dbReference>
<dbReference type="PANTHER" id="PTHR37316:SF3">
    <property type="entry name" value="TEICHOIC ACID GLYCEROL-PHOSPHATE TRANSFERASE"/>
    <property type="match status" value="1"/>
</dbReference>
<dbReference type="PANTHER" id="PTHR37316">
    <property type="entry name" value="TEICHOIC ACID GLYCEROL-PHOSPHATE PRIMASE"/>
    <property type="match status" value="1"/>
</dbReference>
<evidence type="ECO:0000256" key="2">
    <source>
        <dbReference type="ARBA" id="ARBA00010488"/>
    </source>
</evidence>
<keyword evidence="3" id="KW-1003">Cell membrane</keyword>
<dbReference type="Pfam" id="PF04464">
    <property type="entry name" value="Glyphos_transf"/>
    <property type="match status" value="1"/>
</dbReference>
<dbReference type="GO" id="GO:0047355">
    <property type="term" value="F:CDP-glycerol glycerophosphotransferase activity"/>
    <property type="evidence" value="ECO:0007669"/>
    <property type="project" value="InterPro"/>
</dbReference>
<accession>A0A516V7J1</accession>
<organism evidence="7 8">
    <name type="scientific">Pseudoluteimonas lycopersici</name>
    <dbReference type="NCBI Taxonomy" id="1324796"/>
    <lineage>
        <taxon>Bacteria</taxon>
        <taxon>Pseudomonadati</taxon>
        <taxon>Pseudomonadota</taxon>
        <taxon>Gammaproteobacteria</taxon>
        <taxon>Lysobacterales</taxon>
        <taxon>Lysobacteraceae</taxon>
        <taxon>Pseudoluteimonas</taxon>
    </lineage>
</organism>
<dbReference type="RefSeq" id="WP_143880021.1">
    <property type="nucleotide sequence ID" value="NZ_BAABLZ010000001.1"/>
</dbReference>
<sequence length="391" mass="43544">MKIDRRNPAHWLLLAGFWLQSALGIALRPLLRSRGTIVLYGHKLNGNLLALHRYMHANSGLGLRPVFLSMDRDYLRELQAQGIDACWAGGPGCAALLARAEALVSDHGLHTLGPWRGVYRKFGLRFFDVWHGFGFKGFDADDYRTLRRYDEVWVASETQREQYIRMAEFDPAIVRPTGYGRTDALVKRSLDADAVKRSLGLDPDTCGKLVLFAPTWQQDDPTRSMFPFGMSAGGFLDALEGFAQSMRATVLLRAHLNTALEGGGGRSCVVQVPFARFPDTEAILFACDALVCDWSSIAFDYLVLDRPTFFLDVPAPFAKGHSLGPECRFGPVVPGMDALLEGLRNALADPQGYWSAHGQAHLSTKDYVWGAYADGNATRRYVERLLSFREH</sequence>
<dbReference type="OrthoDB" id="6031591at2"/>
<proteinExistence type="inferred from homology"/>
<evidence type="ECO:0000313" key="8">
    <source>
        <dbReference type="Proteomes" id="UP000315891"/>
    </source>
</evidence>
<dbReference type="InterPro" id="IPR043148">
    <property type="entry name" value="TagF_C"/>
</dbReference>
<dbReference type="GO" id="GO:0005886">
    <property type="term" value="C:plasma membrane"/>
    <property type="evidence" value="ECO:0007669"/>
    <property type="project" value="UniProtKB-SubCell"/>
</dbReference>
<dbReference type="Proteomes" id="UP000315891">
    <property type="component" value="Chromosome"/>
</dbReference>
<evidence type="ECO:0000256" key="1">
    <source>
        <dbReference type="ARBA" id="ARBA00004202"/>
    </source>
</evidence>